<reference evidence="1 2" key="1">
    <citation type="submission" date="2017-03" db="EMBL/GenBank/DDBJ databases">
        <title>Genome Survey of Euroglyphus maynei.</title>
        <authorList>
            <person name="Arlian L.G."/>
            <person name="Morgan M.S."/>
            <person name="Rider S.D."/>
        </authorList>
    </citation>
    <scope>NUCLEOTIDE SEQUENCE [LARGE SCALE GENOMIC DNA]</scope>
    <source>
        <strain evidence="1">Arlian Lab</strain>
        <tissue evidence="1">Whole body</tissue>
    </source>
</reference>
<dbReference type="OrthoDB" id="248495at2759"/>
<name>A0A1Y3B9P7_EURMA</name>
<gene>
    <name evidence="1" type="ORF">BLA29_010960</name>
</gene>
<dbReference type="Proteomes" id="UP000194236">
    <property type="component" value="Unassembled WGS sequence"/>
</dbReference>
<proteinExistence type="predicted"/>
<dbReference type="AlphaFoldDB" id="A0A1Y3B9P7"/>
<protein>
    <submittedName>
        <fullName evidence="1">Uncharacterized protein</fullName>
    </submittedName>
</protein>
<evidence type="ECO:0000313" key="1">
    <source>
        <dbReference type="EMBL" id="OTF76754.1"/>
    </source>
</evidence>
<evidence type="ECO:0000313" key="2">
    <source>
        <dbReference type="Proteomes" id="UP000194236"/>
    </source>
</evidence>
<comment type="caution">
    <text evidence="1">The sequence shown here is derived from an EMBL/GenBank/DDBJ whole genome shotgun (WGS) entry which is preliminary data.</text>
</comment>
<sequence>MQSCPSSTPFQNKTLKSQQNLAMRSLNKPNFVNGITAKLSPIVEISREEYSKSSSSSSGTMSNVTKKILISDNIDPFDSHNRKRILSAISDPVEFRIGYKKNKQKLPTIRTCQIFPFFDQNYLVMDRVNKKNDDDVNELYVCCRFPPDLDEITKISNESIKLCRNLDYWEFYICDELKRRLIQNNCGGPNIVNDC</sequence>
<dbReference type="EMBL" id="MUJZ01035925">
    <property type="protein sequence ID" value="OTF76754.1"/>
    <property type="molecule type" value="Genomic_DNA"/>
</dbReference>
<organism evidence="1 2">
    <name type="scientific">Euroglyphus maynei</name>
    <name type="common">Mayne's house dust mite</name>
    <dbReference type="NCBI Taxonomy" id="6958"/>
    <lineage>
        <taxon>Eukaryota</taxon>
        <taxon>Metazoa</taxon>
        <taxon>Ecdysozoa</taxon>
        <taxon>Arthropoda</taxon>
        <taxon>Chelicerata</taxon>
        <taxon>Arachnida</taxon>
        <taxon>Acari</taxon>
        <taxon>Acariformes</taxon>
        <taxon>Sarcoptiformes</taxon>
        <taxon>Astigmata</taxon>
        <taxon>Psoroptidia</taxon>
        <taxon>Analgoidea</taxon>
        <taxon>Pyroglyphidae</taxon>
        <taxon>Pyroglyphinae</taxon>
        <taxon>Euroglyphus</taxon>
    </lineage>
</organism>
<accession>A0A1Y3B9P7</accession>
<keyword evidence="2" id="KW-1185">Reference proteome</keyword>